<accession>A0A8S5TQH3</accession>
<proteinExistence type="predicted"/>
<reference evidence="1" key="1">
    <citation type="journal article" date="2021" name="Proc. Natl. Acad. Sci. U.S.A.">
        <title>A Catalog of Tens of Thousands of Viruses from Human Metagenomes Reveals Hidden Associations with Chronic Diseases.</title>
        <authorList>
            <person name="Tisza M.J."/>
            <person name="Buck C.B."/>
        </authorList>
    </citation>
    <scope>NUCLEOTIDE SEQUENCE</scope>
    <source>
        <strain evidence="1">CtbbV81</strain>
    </source>
</reference>
<dbReference type="EMBL" id="BK032878">
    <property type="protein sequence ID" value="DAF65398.1"/>
    <property type="molecule type" value="Genomic_DNA"/>
</dbReference>
<sequence length="42" mass="5065">MQKITEGSLEWYRAILNQIINGDMTAYQNQKDFYAKNHRRFA</sequence>
<evidence type="ECO:0000313" key="1">
    <source>
        <dbReference type="EMBL" id="DAF65398.1"/>
    </source>
</evidence>
<protein>
    <submittedName>
        <fullName evidence="1">Uncharacterized protein</fullName>
    </submittedName>
</protein>
<organism evidence="1">
    <name type="scientific">Siphoviridae sp. ctbbV81</name>
    <dbReference type="NCBI Taxonomy" id="2827900"/>
    <lineage>
        <taxon>Viruses</taxon>
        <taxon>Duplodnaviria</taxon>
        <taxon>Heunggongvirae</taxon>
        <taxon>Uroviricota</taxon>
        <taxon>Caudoviricetes</taxon>
    </lineage>
</organism>
<name>A0A8S5TQH3_9CAUD</name>